<keyword evidence="3 6" id="KW-0812">Transmembrane</keyword>
<evidence type="ECO:0000256" key="5">
    <source>
        <dbReference type="ARBA" id="ARBA00023136"/>
    </source>
</evidence>
<evidence type="ECO:0000256" key="3">
    <source>
        <dbReference type="ARBA" id="ARBA00022692"/>
    </source>
</evidence>
<dbReference type="PANTHER" id="PTHR35007:SF2">
    <property type="entry name" value="PILUS ASSEMBLE PROTEIN"/>
    <property type="match status" value="1"/>
</dbReference>
<evidence type="ECO:0000259" key="7">
    <source>
        <dbReference type="Pfam" id="PF00482"/>
    </source>
</evidence>
<dbReference type="AlphaFoldDB" id="A0A6J4H3L8"/>
<evidence type="ECO:0000256" key="6">
    <source>
        <dbReference type="SAM" id="Phobius"/>
    </source>
</evidence>
<dbReference type="EMBL" id="CADCTB010000018">
    <property type="protein sequence ID" value="CAA9213982.1"/>
    <property type="molecule type" value="Genomic_DNA"/>
</dbReference>
<dbReference type="GO" id="GO:0005886">
    <property type="term" value="C:plasma membrane"/>
    <property type="evidence" value="ECO:0007669"/>
    <property type="project" value="UniProtKB-SubCell"/>
</dbReference>
<organism evidence="8">
    <name type="scientific">uncultured Acidimicrobiales bacterium</name>
    <dbReference type="NCBI Taxonomy" id="310071"/>
    <lineage>
        <taxon>Bacteria</taxon>
        <taxon>Bacillati</taxon>
        <taxon>Actinomycetota</taxon>
        <taxon>Acidimicrobiia</taxon>
        <taxon>Acidimicrobiales</taxon>
        <taxon>environmental samples</taxon>
    </lineage>
</organism>
<feature type="transmembrane region" description="Helical" evidence="6">
    <location>
        <begin position="272"/>
        <end position="294"/>
    </location>
</feature>
<sequence length="301" mass="32265">MAPGILLCFAVALCGAAVVGSTLVRARRMAPDFGEYFEPVEHADDQERLLSEPLLRRLFGGAMRGAAGRLERLVPANYIANIDRQLSQAGIGRKRKAGEQLAMQVGLAVAGAALVPFLPPGSPVSGPLAWVLLPGMGFLAPLARVKGMIKKREEAIFKDLPDIVDMLAIAVEAGSGFESALSIVCQNFASPLTDELSMALHEMELGLPRKAALQQLRDRVDIDVVRTLILALLQADALGIPIGRVLKSQATEVRNRRRAWAREKAAKLPIKIMFPLVLFIFPPILGLVLGPAALSFGKLGG</sequence>
<comment type="subcellular location">
    <subcellularLocation>
        <location evidence="1">Cell membrane</location>
        <topology evidence="1">Multi-pass membrane protein</topology>
    </subcellularLocation>
</comment>
<accession>A0A6J4H3L8</accession>
<feature type="domain" description="Type II secretion system protein GspF" evidence="7">
    <location>
        <begin position="165"/>
        <end position="289"/>
    </location>
</feature>
<evidence type="ECO:0000256" key="4">
    <source>
        <dbReference type="ARBA" id="ARBA00022989"/>
    </source>
</evidence>
<keyword evidence="4 6" id="KW-1133">Transmembrane helix</keyword>
<reference evidence="8" key="1">
    <citation type="submission" date="2020-02" db="EMBL/GenBank/DDBJ databases">
        <authorList>
            <person name="Meier V. D."/>
        </authorList>
    </citation>
    <scope>NUCLEOTIDE SEQUENCE</scope>
    <source>
        <strain evidence="8">AVDCRST_MAG10</strain>
    </source>
</reference>
<dbReference type="InterPro" id="IPR018076">
    <property type="entry name" value="T2SS_GspF_dom"/>
</dbReference>
<dbReference type="Pfam" id="PF00482">
    <property type="entry name" value="T2SSF"/>
    <property type="match status" value="1"/>
</dbReference>
<dbReference type="PANTHER" id="PTHR35007">
    <property type="entry name" value="INTEGRAL MEMBRANE PROTEIN-RELATED"/>
    <property type="match status" value="1"/>
</dbReference>
<evidence type="ECO:0000256" key="2">
    <source>
        <dbReference type="ARBA" id="ARBA00022475"/>
    </source>
</evidence>
<gene>
    <name evidence="8" type="ORF">AVDCRST_MAG10-281</name>
</gene>
<protein>
    <recommendedName>
        <fullName evidence="7">Type II secretion system protein GspF domain-containing protein</fullName>
    </recommendedName>
</protein>
<feature type="transmembrane region" description="Helical" evidence="6">
    <location>
        <begin position="124"/>
        <end position="143"/>
    </location>
</feature>
<proteinExistence type="predicted"/>
<evidence type="ECO:0000256" key="1">
    <source>
        <dbReference type="ARBA" id="ARBA00004651"/>
    </source>
</evidence>
<name>A0A6J4H3L8_9ACTN</name>
<keyword evidence="2" id="KW-1003">Cell membrane</keyword>
<keyword evidence="5 6" id="KW-0472">Membrane</keyword>
<evidence type="ECO:0000313" key="8">
    <source>
        <dbReference type="EMBL" id="CAA9213982.1"/>
    </source>
</evidence>